<protein>
    <submittedName>
        <fullName evidence="1">Uncharacterized protein</fullName>
    </submittedName>
</protein>
<name>A0A5H7H7T5_SALVI</name>
<accession>A0A5H7H7T5</accession>
<comment type="caution">
    <text evidence="1">The sequence shown here is derived from an EMBL/GenBank/DDBJ whole genome shotgun (WGS) entry which is preliminary data.</text>
</comment>
<gene>
    <name evidence="2" type="ORF">B0F00_17115</name>
    <name evidence="1" type="ORF">DO613_08380</name>
</gene>
<dbReference type="EMBL" id="AAHFKP010000004">
    <property type="protein sequence ID" value="EBV4971510.1"/>
    <property type="molecule type" value="Genomic_DNA"/>
</dbReference>
<evidence type="ECO:0000313" key="2">
    <source>
        <dbReference type="EMBL" id="ECT8540469.1"/>
    </source>
</evidence>
<proteinExistence type="predicted"/>
<reference evidence="1" key="1">
    <citation type="submission" date="2018-06" db="EMBL/GenBank/DDBJ databases">
        <authorList>
            <person name="Ashton P.M."/>
            <person name="Dallman T."/>
            <person name="Nair S."/>
            <person name="De Pinna E."/>
            <person name="Peters T."/>
            <person name="Grant K."/>
        </authorList>
    </citation>
    <scope>NUCLEOTIDE SEQUENCE</scope>
    <source>
        <strain evidence="1">452352</strain>
    </source>
</reference>
<organism evidence="1">
    <name type="scientific">Salmonella virchow</name>
    <dbReference type="NCBI Taxonomy" id="48409"/>
    <lineage>
        <taxon>Bacteria</taxon>
        <taxon>Pseudomonadati</taxon>
        <taxon>Pseudomonadota</taxon>
        <taxon>Gammaproteobacteria</taxon>
        <taxon>Enterobacterales</taxon>
        <taxon>Enterobacteriaceae</taxon>
        <taxon>Salmonella</taxon>
    </lineage>
</organism>
<reference evidence="2" key="2">
    <citation type="submission" date="2018-07" db="EMBL/GenBank/DDBJ databases">
        <authorList>
            <consortium name="PulseNet: The National Subtyping Network for Foodborne Disease Surveillance"/>
            <person name="Tarr C.L."/>
            <person name="Trees E."/>
            <person name="Katz L.S."/>
            <person name="Carleton-Romer H.A."/>
            <person name="Stroika S."/>
            <person name="Kucerova Z."/>
            <person name="Roache K.F."/>
            <person name="Sabol A.L."/>
            <person name="Besser J."/>
            <person name="Gerner-Smidt P."/>
        </authorList>
    </citation>
    <scope>NUCLEOTIDE SEQUENCE</scope>
    <source>
        <strain evidence="2">PNUSAS007903</strain>
    </source>
</reference>
<sequence>MFYSDLPKIFGPDPLYKEDEGITILRDKYGIEAPDQIFKQIYCGLSNDPEFQALYGHLNLKSLKWDLVRLQTSEFTRLGRNATYPDFMLGISEDFNTYGNKICIDAREEVAEHWLKFGTWAEPPMFIERALVSSGESGLHLMEGHKRLGTLLGAIKYGFVQLADTHEIYIASMAQYHPNYRS</sequence>
<dbReference type="AlphaFoldDB" id="A0A5H7H7T5"/>
<evidence type="ECO:0000313" key="1">
    <source>
        <dbReference type="EMBL" id="EBV4971510.1"/>
    </source>
</evidence>
<dbReference type="EMBL" id="AAKOCB010000009">
    <property type="protein sequence ID" value="ECT8540469.1"/>
    <property type="molecule type" value="Genomic_DNA"/>
</dbReference>